<feature type="transmembrane region" description="Helical" evidence="1">
    <location>
        <begin position="72"/>
        <end position="93"/>
    </location>
</feature>
<feature type="domain" description="EamA" evidence="2">
    <location>
        <begin position="43"/>
        <end position="175"/>
    </location>
</feature>
<dbReference type="AlphaFoldDB" id="A0AB72UB61"/>
<dbReference type="InterPro" id="IPR037185">
    <property type="entry name" value="EmrE-like"/>
</dbReference>
<gene>
    <name evidence="3" type="ORF">TH3_06905</name>
</gene>
<protein>
    <recommendedName>
        <fullName evidence="2">EamA domain-containing protein</fullName>
    </recommendedName>
</protein>
<proteinExistence type="predicted"/>
<evidence type="ECO:0000313" key="4">
    <source>
        <dbReference type="Proteomes" id="UP000007127"/>
    </source>
</evidence>
<name>A0AB72UB61_9PROT</name>
<feature type="transmembrane region" description="Helical" evidence="1">
    <location>
        <begin position="190"/>
        <end position="212"/>
    </location>
</feature>
<keyword evidence="1" id="KW-0812">Transmembrane</keyword>
<evidence type="ECO:0000256" key="1">
    <source>
        <dbReference type="SAM" id="Phobius"/>
    </source>
</evidence>
<reference evidence="3 4" key="1">
    <citation type="journal article" date="2012" name="J. Bacteriol.">
        <title>Genome sequence of Thalassospira xiamenensis type strain M-5.</title>
        <authorList>
            <person name="Lai Q."/>
            <person name="Shao Z."/>
        </authorList>
    </citation>
    <scope>NUCLEOTIDE SEQUENCE [LARGE SCALE GENOMIC DNA]</scope>
    <source>
        <strain evidence="3 4">M-5</strain>
    </source>
</reference>
<dbReference type="PANTHER" id="PTHR22911">
    <property type="entry name" value="ACYL-MALONYL CONDENSING ENZYME-RELATED"/>
    <property type="match status" value="1"/>
</dbReference>
<evidence type="ECO:0000259" key="2">
    <source>
        <dbReference type="Pfam" id="PF00892"/>
    </source>
</evidence>
<feature type="transmembrane region" description="Helical" evidence="1">
    <location>
        <begin position="258"/>
        <end position="278"/>
    </location>
</feature>
<dbReference type="EMBL" id="CP004388">
    <property type="protein sequence ID" value="AJD51501.1"/>
    <property type="molecule type" value="Genomic_DNA"/>
</dbReference>
<evidence type="ECO:0000313" key="3">
    <source>
        <dbReference type="EMBL" id="AJD51501.1"/>
    </source>
</evidence>
<sequence>MPERLVLRGFLAFSDCSPHKTGFDMSISTAMPAAVPAHFPRQIAVLILVVVACSFAGNHVAARLAFENGTGLLLAILCRSGVALAILITLVIWQRQTIRLPAGTRRWQFLLGLLVTIQSLCLYSAVARIPVALALLTANSFPIILALLTWALGGARPTLKSAALMLFILSGLVLALDVPGVLAMEGDVGANWWQGIVFALGAATSFAVALWVTDHKLSALRGSVRSMFTMLIVFASMIVAGFAELVPGGMALPSATPGWFGLGALVLLYGGAFSVLFISVPRLNMARNAPVMNMEPIATLLFGWVVLEQMISLAQMLGGLVVITGIVILTLRKSA</sequence>
<keyword evidence="1" id="KW-1133">Transmembrane helix</keyword>
<dbReference type="InterPro" id="IPR000620">
    <property type="entry name" value="EamA_dom"/>
</dbReference>
<feature type="transmembrane region" description="Helical" evidence="1">
    <location>
        <begin position="313"/>
        <end position="331"/>
    </location>
</feature>
<feature type="transmembrane region" description="Helical" evidence="1">
    <location>
        <begin position="43"/>
        <end position="66"/>
    </location>
</feature>
<feature type="transmembrane region" description="Helical" evidence="1">
    <location>
        <begin position="131"/>
        <end position="152"/>
    </location>
</feature>
<feature type="domain" description="EamA" evidence="2">
    <location>
        <begin position="194"/>
        <end position="330"/>
    </location>
</feature>
<dbReference type="Pfam" id="PF00892">
    <property type="entry name" value="EamA"/>
    <property type="match status" value="2"/>
</dbReference>
<keyword evidence="1" id="KW-0472">Membrane</keyword>
<feature type="transmembrane region" description="Helical" evidence="1">
    <location>
        <begin position="224"/>
        <end position="246"/>
    </location>
</feature>
<feature type="transmembrane region" description="Helical" evidence="1">
    <location>
        <begin position="164"/>
        <end position="184"/>
    </location>
</feature>
<dbReference type="Proteomes" id="UP000007127">
    <property type="component" value="Chromosome"/>
</dbReference>
<dbReference type="SUPFAM" id="SSF103481">
    <property type="entry name" value="Multidrug resistance efflux transporter EmrE"/>
    <property type="match status" value="2"/>
</dbReference>
<dbReference type="KEGG" id="txi:TH3_06905"/>
<accession>A0AB72UB61</accession>
<organism evidence="3 4">
    <name type="scientific">Thalassospira xiamenensis M-5 = DSM 17429</name>
    <dbReference type="NCBI Taxonomy" id="1123366"/>
    <lineage>
        <taxon>Bacteria</taxon>
        <taxon>Pseudomonadati</taxon>
        <taxon>Pseudomonadota</taxon>
        <taxon>Alphaproteobacteria</taxon>
        <taxon>Rhodospirillales</taxon>
        <taxon>Thalassospiraceae</taxon>
        <taxon>Thalassospira</taxon>
    </lineage>
</organism>
<dbReference type="PANTHER" id="PTHR22911:SF137">
    <property type="entry name" value="SOLUTE CARRIER FAMILY 35 MEMBER G2-RELATED"/>
    <property type="match status" value="1"/>
</dbReference>
<feature type="transmembrane region" description="Helical" evidence="1">
    <location>
        <begin position="105"/>
        <end position="125"/>
    </location>
</feature>
<dbReference type="GO" id="GO:0016020">
    <property type="term" value="C:membrane"/>
    <property type="evidence" value="ECO:0007669"/>
    <property type="project" value="InterPro"/>
</dbReference>